<gene>
    <name evidence="1" type="ORF">DW099_03225</name>
</gene>
<organism evidence="1 2">
    <name type="scientific">Emergencia timonensis</name>
    <dbReference type="NCBI Taxonomy" id="1776384"/>
    <lineage>
        <taxon>Bacteria</taxon>
        <taxon>Bacillati</taxon>
        <taxon>Bacillota</taxon>
        <taxon>Clostridia</taxon>
        <taxon>Peptostreptococcales</taxon>
        <taxon>Anaerovoracaceae</taxon>
        <taxon>Emergencia</taxon>
    </lineage>
</organism>
<sequence length="67" mass="8059">MQETPKSLILLRFTTEPRTGRFITRDSYRGERENADTWHLYAYCAYTPINYVDSLYLQTCWYLLQKG</sequence>
<accession>A0A415E7B6</accession>
<dbReference type="AlphaFoldDB" id="A0A415E7B6"/>
<evidence type="ECO:0000313" key="2">
    <source>
        <dbReference type="Proteomes" id="UP000284841"/>
    </source>
</evidence>
<dbReference type="Gene3D" id="2.180.10.10">
    <property type="entry name" value="RHS repeat-associated core"/>
    <property type="match status" value="1"/>
</dbReference>
<dbReference type="EMBL" id="QRMS01000001">
    <property type="protein sequence ID" value="RHJ89598.1"/>
    <property type="molecule type" value="Genomic_DNA"/>
</dbReference>
<proteinExistence type="predicted"/>
<comment type="caution">
    <text evidence="1">The sequence shown here is derived from an EMBL/GenBank/DDBJ whole genome shotgun (WGS) entry which is preliminary data.</text>
</comment>
<dbReference type="Proteomes" id="UP000284841">
    <property type="component" value="Unassembled WGS sequence"/>
</dbReference>
<evidence type="ECO:0008006" key="3">
    <source>
        <dbReference type="Google" id="ProtNLM"/>
    </source>
</evidence>
<keyword evidence="2" id="KW-1185">Reference proteome</keyword>
<name>A0A415E7B6_9FIRM</name>
<evidence type="ECO:0000313" key="1">
    <source>
        <dbReference type="EMBL" id="RHJ89598.1"/>
    </source>
</evidence>
<protein>
    <recommendedName>
        <fullName evidence="3">RHS repeat-associated core domain-containing protein</fullName>
    </recommendedName>
</protein>
<reference evidence="1 2" key="1">
    <citation type="submission" date="2018-08" db="EMBL/GenBank/DDBJ databases">
        <title>A genome reference for cultivated species of the human gut microbiota.</title>
        <authorList>
            <person name="Zou Y."/>
            <person name="Xue W."/>
            <person name="Luo G."/>
        </authorList>
    </citation>
    <scope>NUCLEOTIDE SEQUENCE [LARGE SCALE GENOMIC DNA]</scope>
    <source>
        <strain evidence="1 2">AM07-24</strain>
    </source>
</reference>